<evidence type="ECO:0000256" key="1">
    <source>
        <dbReference type="SAM" id="MobiDB-lite"/>
    </source>
</evidence>
<feature type="compositionally biased region" description="Polar residues" evidence="1">
    <location>
        <begin position="272"/>
        <end position="284"/>
    </location>
</feature>
<dbReference type="Proteomes" id="UP000319865">
    <property type="component" value="Unassembled WGS sequence"/>
</dbReference>
<feature type="compositionally biased region" description="Low complexity" evidence="1">
    <location>
        <begin position="236"/>
        <end position="250"/>
    </location>
</feature>
<name>A0A543NU40_9ACTN</name>
<feature type="region of interest" description="Disordered" evidence="1">
    <location>
        <begin position="201"/>
        <end position="284"/>
    </location>
</feature>
<gene>
    <name evidence="2" type="ORF">FHU33_4982</name>
</gene>
<proteinExistence type="predicted"/>
<feature type="region of interest" description="Disordered" evidence="1">
    <location>
        <begin position="1"/>
        <end position="64"/>
    </location>
</feature>
<dbReference type="AlphaFoldDB" id="A0A543NU40"/>
<accession>A0A543NU40</accession>
<keyword evidence="3" id="KW-1185">Reference proteome</keyword>
<sequence length="284" mass="29778">MSSERTTAPRMPADPADPAARAQGRSIAGLIDVLDRAEGAGPVRRPQGRRSVGHRPPGARPGLVRTVPLRSVQPAPMARPAPAPRVVVLPEPERVPVTRLSDVFRRAAMWGAGPRGEHLAWRVAPHSAAPAARRPGRVRALVRRLALWGAGPEGEYLAWGGPARPAARRDVDPPVVLREMPSTPLVQPAAPSPAAVLLPRDPASSAGSRGMPPVPRGAVAVPGIRPGGPPERFRATGRPSPSRVPPTSTGLIRARGDPVSCPVRGSPLPAQRSRSPGSVRSSFP</sequence>
<dbReference type="OrthoDB" id="5190209at2"/>
<protein>
    <submittedName>
        <fullName evidence="2">Uncharacterized protein</fullName>
    </submittedName>
</protein>
<organism evidence="2 3">
    <name type="scientific">Blastococcus colisei</name>
    <dbReference type="NCBI Taxonomy" id="1564162"/>
    <lineage>
        <taxon>Bacteria</taxon>
        <taxon>Bacillati</taxon>
        <taxon>Actinomycetota</taxon>
        <taxon>Actinomycetes</taxon>
        <taxon>Geodermatophilales</taxon>
        <taxon>Geodermatophilaceae</taxon>
        <taxon>Blastococcus</taxon>
    </lineage>
</organism>
<reference evidence="2 3" key="1">
    <citation type="submission" date="2019-06" db="EMBL/GenBank/DDBJ databases">
        <title>Sequencing the genomes of 1000 actinobacteria strains.</title>
        <authorList>
            <person name="Klenk H.-P."/>
        </authorList>
    </citation>
    <scope>NUCLEOTIDE SEQUENCE [LARGE SCALE GENOMIC DNA]</scope>
    <source>
        <strain evidence="2 3">DSM 46837</strain>
    </source>
</reference>
<evidence type="ECO:0000313" key="2">
    <source>
        <dbReference type="EMBL" id="TQN35358.1"/>
    </source>
</evidence>
<feature type="compositionally biased region" description="Low complexity" evidence="1">
    <location>
        <begin position="8"/>
        <end position="22"/>
    </location>
</feature>
<comment type="caution">
    <text evidence="2">The sequence shown here is derived from an EMBL/GenBank/DDBJ whole genome shotgun (WGS) entry which is preliminary data.</text>
</comment>
<dbReference type="EMBL" id="VFQE01000004">
    <property type="protein sequence ID" value="TQN35358.1"/>
    <property type="molecule type" value="Genomic_DNA"/>
</dbReference>
<evidence type="ECO:0000313" key="3">
    <source>
        <dbReference type="Proteomes" id="UP000319865"/>
    </source>
</evidence>
<dbReference type="RefSeq" id="WP_142028241.1">
    <property type="nucleotide sequence ID" value="NZ_VFQE01000004.1"/>
</dbReference>